<dbReference type="RefSeq" id="WP_057480298.1">
    <property type="nucleotide sequence ID" value="NZ_BMWR01000002.1"/>
</dbReference>
<gene>
    <name evidence="2" type="ORF">APR42_01000</name>
</gene>
<dbReference type="EMBL" id="LKTP01000001">
    <property type="protein sequence ID" value="KRG30472.1"/>
    <property type="molecule type" value="Genomic_DNA"/>
</dbReference>
<organism evidence="2 3">
    <name type="scientific">Salegentibacter mishustinae</name>
    <dbReference type="NCBI Taxonomy" id="270918"/>
    <lineage>
        <taxon>Bacteria</taxon>
        <taxon>Pseudomonadati</taxon>
        <taxon>Bacteroidota</taxon>
        <taxon>Flavobacteriia</taxon>
        <taxon>Flavobacteriales</taxon>
        <taxon>Flavobacteriaceae</taxon>
        <taxon>Salegentibacter</taxon>
    </lineage>
</organism>
<name>A0A0Q9ZPI9_9FLAO</name>
<dbReference type="AlphaFoldDB" id="A0A0Q9ZPI9"/>
<dbReference type="Proteomes" id="UP000051643">
    <property type="component" value="Unassembled WGS sequence"/>
</dbReference>
<dbReference type="OrthoDB" id="1114561at2"/>
<dbReference type="SUPFAM" id="SSF56935">
    <property type="entry name" value="Porins"/>
    <property type="match status" value="1"/>
</dbReference>
<evidence type="ECO:0008006" key="4">
    <source>
        <dbReference type="Google" id="ProtNLM"/>
    </source>
</evidence>
<evidence type="ECO:0000256" key="1">
    <source>
        <dbReference type="SAM" id="SignalP"/>
    </source>
</evidence>
<accession>A0A0Q9ZPI9</accession>
<dbReference type="Pfam" id="PF07642">
    <property type="entry name" value="BBP2"/>
    <property type="match status" value="1"/>
</dbReference>
<keyword evidence="1" id="KW-0732">Signal</keyword>
<dbReference type="STRING" id="270918.APR42_01000"/>
<keyword evidence="3" id="KW-1185">Reference proteome</keyword>
<reference evidence="2" key="1">
    <citation type="submission" date="2015-10" db="EMBL/GenBank/DDBJ databases">
        <title>Draft genome sequence of Salegentibacter mishustinae KCTC 12263.</title>
        <authorList>
            <person name="Lin W."/>
            <person name="Zheng Q."/>
        </authorList>
    </citation>
    <scope>NUCLEOTIDE SEQUENCE [LARGE SCALE GENOMIC DNA]</scope>
    <source>
        <strain evidence="2">KCTC 12263</strain>
    </source>
</reference>
<evidence type="ECO:0000313" key="3">
    <source>
        <dbReference type="Proteomes" id="UP000051643"/>
    </source>
</evidence>
<comment type="caution">
    <text evidence="2">The sequence shown here is derived from an EMBL/GenBank/DDBJ whole genome shotgun (WGS) entry which is preliminary data.</text>
</comment>
<dbReference type="InterPro" id="IPR011486">
    <property type="entry name" value="BBP2"/>
</dbReference>
<feature type="chain" id="PRO_5006389741" description="Porin" evidence="1">
    <location>
        <begin position="21"/>
        <end position="371"/>
    </location>
</feature>
<evidence type="ECO:0000313" key="2">
    <source>
        <dbReference type="EMBL" id="KRG30472.1"/>
    </source>
</evidence>
<proteinExistence type="predicted"/>
<feature type="signal peptide" evidence="1">
    <location>
        <begin position="1"/>
        <end position="20"/>
    </location>
</feature>
<sequence>MKKFTITNIRKIFLLGICFAAGNNLQAQETEETKVESFMSNFSISGSVDTYFRTNFNGLNKYEYNEAGDIIAGPQAPASSFANDPGFAIGMANVILGYEGEKVGFVADLVFGPRGEDAVFASGAPSNIVNQLYAYWNVSDAVTLTLGNFNTFLGYEVISPAANFNYSTSYMFSYGPFSHTGIKADFTIDDNWSAMLAIMNPTDWTEFNPYGKYSFGGQLGYSNTNGSAYLNLLYGEQMPISDEATFQIDLTTGWDFTDAFYLGLNTTYNTTDGAGFYGAALYPQFQTSDSFAIGLRAEYFKELEDGGPVYGTDAEAIDFTLTGNYTVGNLTIKPELRLDKVSNTPSPVFIDSDLDGTDNLSSFVLAAVYAF</sequence>
<protein>
    <recommendedName>
        <fullName evidence="4">Porin</fullName>
    </recommendedName>
</protein>